<dbReference type="Proteomes" id="UP000242999">
    <property type="component" value="Unassembled WGS sequence"/>
</dbReference>
<proteinExistence type="predicted"/>
<evidence type="ECO:0000313" key="1">
    <source>
        <dbReference type="EMBL" id="SEI37196.1"/>
    </source>
</evidence>
<protein>
    <submittedName>
        <fullName evidence="1">Uncharacterized protein</fullName>
    </submittedName>
</protein>
<accession>A0A1H6Q5J0</accession>
<organism evidence="1 2">
    <name type="scientific">Allopseudospirillum japonicum</name>
    <dbReference type="NCBI Taxonomy" id="64971"/>
    <lineage>
        <taxon>Bacteria</taxon>
        <taxon>Pseudomonadati</taxon>
        <taxon>Pseudomonadota</taxon>
        <taxon>Gammaproteobacteria</taxon>
        <taxon>Oceanospirillales</taxon>
        <taxon>Oceanospirillaceae</taxon>
        <taxon>Allopseudospirillum</taxon>
    </lineage>
</organism>
<name>A0A1H6Q5J0_9GAMM</name>
<dbReference type="STRING" id="64971.SAMN05421831_1011"/>
<feature type="non-terminal residue" evidence="1">
    <location>
        <position position="1"/>
    </location>
</feature>
<keyword evidence="2" id="KW-1185">Reference proteome</keyword>
<dbReference type="EMBL" id="FNYH01000001">
    <property type="protein sequence ID" value="SEI37196.1"/>
    <property type="molecule type" value="Genomic_DNA"/>
</dbReference>
<evidence type="ECO:0000313" key="2">
    <source>
        <dbReference type="Proteomes" id="UP000242999"/>
    </source>
</evidence>
<dbReference type="AlphaFoldDB" id="A0A1H6Q5J0"/>
<gene>
    <name evidence="1" type="ORF">SAMN05421831_1011</name>
</gene>
<sequence length="286" mass="30579">HLVLVNQSAGQLVQVVLPAIGDFGVKFRHLLSGLGAVGRAELFLAQPALCPGQSGGVFRGMAGIADPSTLISDKQVFQAQINAGYVRCDRQFAGFELTQTADEVTACRVFGNGHCAGFAGQFTAPANVQRGFALGQIQLAVPVFKGRAGELRRLAVPLTLEGWVLGTALKEVFEGGLLVAKALLQGDTRHLRQERQLGIFFDFGQSGVGSDIANLFLALIKGIRTPAQYRVIDKTHTAEGLSQKLSLFGRRVKSILIGAFCHASHFSVTFVKIATHLKRRSGNRGG</sequence>
<reference evidence="2" key="1">
    <citation type="submission" date="2016-10" db="EMBL/GenBank/DDBJ databases">
        <authorList>
            <person name="Varghese N."/>
            <person name="Submissions S."/>
        </authorList>
    </citation>
    <scope>NUCLEOTIDE SEQUENCE [LARGE SCALE GENOMIC DNA]</scope>
    <source>
        <strain evidence="2">DSM 7165</strain>
    </source>
</reference>